<evidence type="ECO:0000256" key="2">
    <source>
        <dbReference type="SAM" id="Phobius"/>
    </source>
</evidence>
<dbReference type="Proteomes" id="UP000812287">
    <property type="component" value="Unassembled WGS sequence"/>
</dbReference>
<proteinExistence type="predicted"/>
<evidence type="ECO:0000313" key="4">
    <source>
        <dbReference type="Proteomes" id="UP000812287"/>
    </source>
</evidence>
<comment type="caution">
    <text evidence="3">The sequence shown here is derived from an EMBL/GenBank/DDBJ whole genome shotgun (WGS) entry which is preliminary data.</text>
</comment>
<reference evidence="3" key="1">
    <citation type="submission" date="2020-11" db="EMBL/GenBank/DDBJ databases">
        <title>Adaptations for nitrogen fixation in a non-lichenized fungal sporocarp promotes dispersal by wood-feeding termites.</title>
        <authorList>
            <consortium name="DOE Joint Genome Institute"/>
            <person name="Koch R.A."/>
            <person name="Yoon G."/>
            <person name="Arayal U."/>
            <person name="Lail K."/>
            <person name="Amirebrahimi M."/>
            <person name="Labutti K."/>
            <person name="Lipzen A."/>
            <person name="Riley R."/>
            <person name="Barry K."/>
            <person name="Henrissat B."/>
            <person name="Grigoriev I.V."/>
            <person name="Herr J.R."/>
            <person name="Aime M.C."/>
        </authorList>
    </citation>
    <scope>NUCLEOTIDE SEQUENCE</scope>
    <source>
        <strain evidence="3">MCA 3950</strain>
    </source>
</reference>
<evidence type="ECO:0000313" key="3">
    <source>
        <dbReference type="EMBL" id="KAG7443417.1"/>
    </source>
</evidence>
<dbReference type="OrthoDB" id="3153758at2759"/>
<dbReference type="AlphaFoldDB" id="A0A9P7VMM9"/>
<feature type="compositionally biased region" description="Low complexity" evidence="1">
    <location>
        <begin position="1"/>
        <end position="12"/>
    </location>
</feature>
<feature type="region of interest" description="Disordered" evidence="1">
    <location>
        <begin position="124"/>
        <end position="168"/>
    </location>
</feature>
<gene>
    <name evidence="3" type="ORF">BT62DRAFT_330070</name>
</gene>
<keyword evidence="2" id="KW-0472">Membrane</keyword>
<feature type="transmembrane region" description="Helical" evidence="2">
    <location>
        <begin position="48"/>
        <end position="66"/>
    </location>
</feature>
<protein>
    <submittedName>
        <fullName evidence="3">Uncharacterized protein</fullName>
    </submittedName>
</protein>
<keyword evidence="4" id="KW-1185">Reference proteome</keyword>
<accession>A0A9P7VMM9</accession>
<evidence type="ECO:0000256" key="1">
    <source>
        <dbReference type="SAM" id="MobiDB-lite"/>
    </source>
</evidence>
<dbReference type="GeneID" id="66102819"/>
<dbReference type="EMBL" id="MU250545">
    <property type="protein sequence ID" value="KAG7443417.1"/>
    <property type="molecule type" value="Genomic_DNA"/>
</dbReference>
<keyword evidence="2" id="KW-0812">Transmembrane</keyword>
<feature type="region of interest" description="Disordered" evidence="1">
    <location>
        <begin position="1"/>
        <end position="36"/>
    </location>
</feature>
<dbReference type="RefSeq" id="XP_043036917.1">
    <property type="nucleotide sequence ID" value="XM_043180523.1"/>
</dbReference>
<organism evidence="3 4">
    <name type="scientific">Guyanagaster necrorhizus</name>
    <dbReference type="NCBI Taxonomy" id="856835"/>
    <lineage>
        <taxon>Eukaryota</taxon>
        <taxon>Fungi</taxon>
        <taxon>Dikarya</taxon>
        <taxon>Basidiomycota</taxon>
        <taxon>Agaricomycotina</taxon>
        <taxon>Agaricomycetes</taxon>
        <taxon>Agaricomycetidae</taxon>
        <taxon>Agaricales</taxon>
        <taxon>Marasmiineae</taxon>
        <taxon>Physalacriaceae</taxon>
        <taxon>Guyanagaster</taxon>
    </lineage>
</organism>
<sequence>MNYSSNPWSSSGSPPPRYNTFPDDDAGPSNERMPLNPQKIQRFRKCSSLKAIIILLLLTGTIWHFIDDYSNIHRSDVQERIRHREKLERLKRIENEDAQRKLAHEREDEERRLTFEEEDQWRKEEREKQDRAIEREEAQRKRRLQQEDDQRRRAHEEEDNRRKVEKEREDRAIQAREILVARREQAVQVKDDAMREDEERRKRAALTWHDLTAEKRCLGYEKRMYHADLINIPYGEDAQSWCMRTAIDIHGVTYDHPEFCTKERQDGAVRIVGHWTVTSNEPTCKTWWGNHKKKGCHGSHKMRVEAQMFNHQEPWDNWAEMCFSTPSEFAWDSFPHPDTCENKGKHGIICSWFIDVDESECP</sequence>
<keyword evidence="2" id="KW-1133">Transmembrane helix</keyword>
<name>A0A9P7VMM9_9AGAR</name>